<evidence type="ECO:0000313" key="3">
    <source>
        <dbReference type="Proteomes" id="UP001501759"/>
    </source>
</evidence>
<evidence type="ECO:0000256" key="1">
    <source>
        <dbReference type="SAM" id="MobiDB-lite"/>
    </source>
</evidence>
<keyword evidence="3" id="KW-1185">Reference proteome</keyword>
<feature type="region of interest" description="Disordered" evidence="1">
    <location>
        <begin position="59"/>
        <end position="131"/>
    </location>
</feature>
<feature type="compositionally biased region" description="Low complexity" evidence="1">
    <location>
        <begin position="26"/>
        <end position="41"/>
    </location>
</feature>
<proteinExistence type="predicted"/>
<comment type="caution">
    <text evidence="2">The sequence shown here is derived from an EMBL/GenBank/DDBJ whole genome shotgun (WGS) entry which is preliminary data.</text>
</comment>
<dbReference type="Proteomes" id="UP001501759">
    <property type="component" value="Unassembled WGS sequence"/>
</dbReference>
<evidence type="ECO:0000313" key="2">
    <source>
        <dbReference type="EMBL" id="GAA5040660.1"/>
    </source>
</evidence>
<feature type="compositionally biased region" description="Gly residues" evidence="1">
    <location>
        <begin position="1"/>
        <end position="16"/>
    </location>
</feature>
<protein>
    <submittedName>
        <fullName evidence="2">Uncharacterized protein</fullName>
    </submittedName>
</protein>
<organism evidence="2 3">
    <name type="scientific">Streptomyces siamensis</name>
    <dbReference type="NCBI Taxonomy" id="1274986"/>
    <lineage>
        <taxon>Bacteria</taxon>
        <taxon>Bacillati</taxon>
        <taxon>Actinomycetota</taxon>
        <taxon>Actinomycetes</taxon>
        <taxon>Kitasatosporales</taxon>
        <taxon>Streptomycetaceae</taxon>
        <taxon>Streptomyces</taxon>
    </lineage>
</organism>
<sequence>MRASSAGGGVPSGGRGAGRRVRRWVTARGAAARGRGLTSRSLESRGLRDVTGAVFRLTVRKPKRNATEGDRGARGAGLRGLYTRGNGPSRESSDAEPEAGVRPRRRGCREAAEEPASGYIKGVRKRRNASS</sequence>
<name>A0ABP9JSE7_9ACTN</name>
<feature type="region of interest" description="Disordered" evidence="1">
    <location>
        <begin position="1"/>
        <end position="44"/>
    </location>
</feature>
<reference evidence="3" key="1">
    <citation type="journal article" date="2019" name="Int. J. Syst. Evol. Microbiol.">
        <title>The Global Catalogue of Microorganisms (GCM) 10K type strain sequencing project: providing services to taxonomists for standard genome sequencing and annotation.</title>
        <authorList>
            <consortium name="The Broad Institute Genomics Platform"/>
            <consortium name="The Broad Institute Genome Sequencing Center for Infectious Disease"/>
            <person name="Wu L."/>
            <person name="Ma J."/>
        </authorList>
    </citation>
    <scope>NUCLEOTIDE SEQUENCE [LARGE SCALE GENOMIC DNA]</scope>
    <source>
        <strain evidence="3">JCM 18409</strain>
    </source>
</reference>
<gene>
    <name evidence="2" type="ORF">GCM10023335_91470</name>
</gene>
<dbReference type="EMBL" id="BAABKB010000076">
    <property type="protein sequence ID" value="GAA5040660.1"/>
    <property type="molecule type" value="Genomic_DNA"/>
</dbReference>
<accession>A0ABP9JSE7</accession>
<feature type="compositionally biased region" description="Basic residues" evidence="1">
    <location>
        <begin position="122"/>
        <end position="131"/>
    </location>
</feature>